<dbReference type="GeneID" id="99244409"/>
<evidence type="ECO:0000256" key="1">
    <source>
        <dbReference type="SAM" id="Phobius"/>
    </source>
</evidence>
<dbReference type="Gene3D" id="1.10.3730.20">
    <property type="match status" value="1"/>
</dbReference>
<feature type="transmembrane region" description="Helical" evidence="1">
    <location>
        <begin position="70"/>
        <end position="89"/>
    </location>
</feature>
<dbReference type="SUPFAM" id="SSF103481">
    <property type="entry name" value="Multidrug resistance efflux transporter EmrE"/>
    <property type="match status" value="1"/>
</dbReference>
<dbReference type="InterPro" id="IPR000620">
    <property type="entry name" value="EamA_dom"/>
</dbReference>
<sequence length="141" mass="14493">MGYLQWALVALVAYSAVAPLVGFATTGDPKVPSFVAALITNGILLVATVGVVLYEGQSVSAYLGHPKAPYLYLAGVFLAVGILAYYRALSLGPVSAVVPIFGTFLVISSAVGIAFLDEALTLRKVAGIGCAVLGIYLVSVE</sequence>
<keyword evidence="1" id="KW-0472">Membrane</keyword>
<name>A0A6B9FC26_9EURY</name>
<feature type="transmembrane region" description="Helical" evidence="1">
    <location>
        <begin position="34"/>
        <end position="54"/>
    </location>
</feature>
<dbReference type="KEGG" id="hra:EI982_18000"/>
<keyword evidence="1" id="KW-1133">Transmembrane helix</keyword>
<reference evidence="3 4" key="1">
    <citation type="submission" date="2018-12" db="EMBL/GenBank/DDBJ databases">
        <title>Complete genome sequence of Haloplanus rallus MBLA0036.</title>
        <authorList>
            <person name="Nam Y.-d."/>
            <person name="Kang J."/>
            <person name="Chung W.-H."/>
            <person name="Park Y.S."/>
        </authorList>
    </citation>
    <scope>NUCLEOTIDE SEQUENCE [LARGE SCALE GENOMIC DNA]</scope>
    <source>
        <strain evidence="3 4">MBLA0036</strain>
    </source>
</reference>
<dbReference type="GO" id="GO:0016020">
    <property type="term" value="C:membrane"/>
    <property type="evidence" value="ECO:0007669"/>
    <property type="project" value="InterPro"/>
</dbReference>
<protein>
    <submittedName>
        <fullName evidence="3">Multidrug transporter</fullName>
    </submittedName>
</protein>
<gene>
    <name evidence="3" type="ORF">EI982_18000</name>
</gene>
<keyword evidence="1" id="KW-0812">Transmembrane</keyword>
<feature type="transmembrane region" description="Helical" evidence="1">
    <location>
        <begin position="96"/>
        <end position="116"/>
    </location>
</feature>
<proteinExistence type="predicted"/>
<keyword evidence="4" id="KW-1185">Reference proteome</keyword>
<evidence type="ECO:0000259" key="2">
    <source>
        <dbReference type="Pfam" id="PF00892"/>
    </source>
</evidence>
<dbReference type="OrthoDB" id="156473at2157"/>
<feature type="domain" description="EamA" evidence="2">
    <location>
        <begin position="5"/>
        <end position="139"/>
    </location>
</feature>
<organism evidence="3 4">
    <name type="scientific">Haloplanus rallus</name>
    <dbReference type="NCBI Taxonomy" id="1816183"/>
    <lineage>
        <taxon>Archaea</taxon>
        <taxon>Methanobacteriati</taxon>
        <taxon>Methanobacteriota</taxon>
        <taxon>Stenosarchaea group</taxon>
        <taxon>Halobacteria</taxon>
        <taxon>Halobacteriales</taxon>
        <taxon>Haloferacaceae</taxon>
        <taxon>Haloplanus</taxon>
    </lineage>
</organism>
<feature type="transmembrane region" description="Helical" evidence="1">
    <location>
        <begin position="6"/>
        <end position="27"/>
    </location>
</feature>
<dbReference type="Pfam" id="PF00892">
    <property type="entry name" value="EamA"/>
    <property type="match status" value="1"/>
</dbReference>
<dbReference type="InterPro" id="IPR037185">
    <property type="entry name" value="EmrE-like"/>
</dbReference>
<evidence type="ECO:0000313" key="3">
    <source>
        <dbReference type="EMBL" id="QGX96537.1"/>
    </source>
</evidence>
<dbReference type="EMBL" id="CP034345">
    <property type="protein sequence ID" value="QGX96537.1"/>
    <property type="molecule type" value="Genomic_DNA"/>
</dbReference>
<dbReference type="AlphaFoldDB" id="A0A6B9FC26"/>
<dbReference type="RefSeq" id="WP_157691000.1">
    <property type="nucleotide sequence ID" value="NZ_CP034345.1"/>
</dbReference>
<dbReference type="Proteomes" id="UP000428325">
    <property type="component" value="Chromosome"/>
</dbReference>
<accession>A0A6B9FC26</accession>
<evidence type="ECO:0000313" key="4">
    <source>
        <dbReference type="Proteomes" id="UP000428325"/>
    </source>
</evidence>